<feature type="transmembrane region" description="Helical" evidence="1">
    <location>
        <begin position="9"/>
        <end position="26"/>
    </location>
</feature>
<organism evidence="2 3">
    <name type="scientific">Algoriphagus jejuensis</name>
    <dbReference type="NCBI Taxonomy" id="419934"/>
    <lineage>
        <taxon>Bacteria</taxon>
        <taxon>Pseudomonadati</taxon>
        <taxon>Bacteroidota</taxon>
        <taxon>Cytophagia</taxon>
        <taxon>Cytophagales</taxon>
        <taxon>Cyclobacteriaceae</taxon>
        <taxon>Algoriphagus</taxon>
    </lineage>
</organism>
<proteinExistence type="predicted"/>
<evidence type="ECO:0000256" key="1">
    <source>
        <dbReference type="SAM" id="Phobius"/>
    </source>
</evidence>
<name>A0ABP3YHK1_9BACT</name>
<feature type="transmembrane region" description="Helical" evidence="1">
    <location>
        <begin position="61"/>
        <end position="80"/>
    </location>
</feature>
<sequence>MFNLIMKKDIFAGVFLGLLIGFMVGLSMSNVTGLILGALTSLLAAFFGFKENSQSARGNQVLIGTFSLSCLIAVFFGIYMRTQNVLSPSLNEEVKVYQELGFSTDEIKKIVLLEKTGLVPKDFEFNKDAKSFLGETVLMASSSNEVLLLCNNITDSSTLMEIKELYMNAGLKYQGFLEDLESVSKNDDETKEVLLLINKLLCSE</sequence>
<gene>
    <name evidence="2" type="ORF">GCM10009119_24200</name>
</gene>
<dbReference type="EMBL" id="BAAAFI010000013">
    <property type="protein sequence ID" value="GAA0879452.1"/>
    <property type="molecule type" value="Genomic_DNA"/>
</dbReference>
<dbReference type="Proteomes" id="UP001500469">
    <property type="component" value="Unassembled WGS sequence"/>
</dbReference>
<protein>
    <submittedName>
        <fullName evidence="2">Uncharacterized protein</fullName>
    </submittedName>
</protein>
<keyword evidence="1" id="KW-0812">Transmembrane</keyword>
<reference evidence="3" key="1">
    <citation type="journal article" date="2019" name="Int. J. Syst. Evol. Microbiol.">
        <title>The Global Catalogue of Microorganisms (GCM) 10K type strain sequencing project: providing services to taxonomists for standard genome sequencing and annotation.</title>
        <authorList>
            <consortium name="The Broad Institute Genomics Platform"/>
            <consortium name="The Broad Institute Genome Sequencing Center for Infectious Disease"/>
            <person name="Wu L."/>
            <person name="Ma J."/>
        </authorList>
    </citation>
    <scope>NUCLEOTIDE SEQUENCE [LARGE SCALE GENOMIC DNA]</scope>
    <source>
        <strain evidence="3">JCM 16112</strain>
    </source>
</reference>
<accession>A0ABP3YHK1</accession>
<evidence type="ECO:0000313" key="2">
    <source>
        <dbReference type="EMBL" id="GAA0879452.1"/>
    </source>
</evidence>
<keyword evidence="3" id="KW-1185">Reference proteome</keyword>
<keyword evidence="1" id="KW-0472">Membrane</keyword>
<comment type="caution">
    <text evidence="2">The sequence shown here is derived from an EMBL/GenBank/DDBJ whole genome shotgun (WGS) entry which is preliminary data.</text>
</comment>
<evidence type="ECO:0000313" key="3">
    <source>
        <dbReference type="Proteomes" id="UP001500469"/>
    </source>
</evidence>
<keyword evidence="1" id="KW-1133">Transmembrane helix</keyword>